<name>J9F6P7_WUCBA</name>
<comment type="caution">
    <text evidence="1">The sequence shown here is derived from an EMBL/GenBank/DDBJ whole genome shotgun (WGS) entry which is preliminary data.</text>
</comment>
<dbReference type="AlphaFoldDB" id="J9F6P7"/>
<dbReference type="Proteomes" id="UP000004810">
    <property type="component" value="Unassembled WGS sequence"/>
</dbReference>
<feature type="non-terminal residue" evidence="1">
    <location>
        <position position="101"/>
    </location>
</feature>
<proteinExistence type="predicted"/>
<reference evidence="2" key="1">
    <citation type="submission" date="2012-08" db="EMBL/GenBank/DDBJ databases">
        <title>The Genome Sequence of Wuchereria bancrofti.</title>
        <authorList>
            <person name="Nutman T.B."/>
            <person name="Fink D.L."/>
            <person name="Russ C."/>
            <person name="Young S."/>
            <person name="Zeng Q."/>
            <person name="Koehrsen M."/>
            <person name="Alvarado L."/>
            <person name="Berlin A."/>
            <person name="Chapman S.B."/>
            <person name="Chen Z."/>
            <person name="Freedman E."/>
            <person name="Gellesch M."/>
            <person name="Goldberg J."/>
            <person name="Griggs A."/>
            <person name="Gujja S."/>
            <person name="Heilman E.R."/>
            <person name="Heiman D."/>
            <person name="Hepburn T."/>
            <person name="Howarth C."/>
            <person name="Jen D."/>
            <person name="Larson L."/>
            <person name="Lewis B."/>
            <person name="Mehta T."/>
            <person name="Park D."/>
            <person name="Pearson M."/>
            <person name="Roberts A."/>
            <person name="Saif S."/>
            <person name="Shea T."/>
            <person name="Shenoy N."/>
            <person name="Sisk P."/>
            <person name="Stolte C."/>
            <person name="Sykes S."/>
            <person name="Walk T."/>
            <person name="White J."/>
            <person name="Yandava C."/>
            <person name="Haas B."/>
            <person name="Henn M.R."/>
            <person name="Nusbaum C."/>
            <person name="Birren B."/>
        </authorList>
    </citation>
    <scope>NUCLEOTIDE SEQUENCE [LARGE SCALE GENOMIC DNA]</scope>
    <source>
        <strain evidence="2">NA</strain>
    </source>
</reference>
<organism evidence="1 2">
    <name type="scientific">Wuchereria bancrofti</name>
    <dbReference type="NCBI Taxonomy" id="6293"/>
    <lineage>
        <taxon>Eukaryota</taxon>
        <taxon>Metazoa</taxon>
        <taxon>Ecdysozoa</taxon>
        <taxon>Nematoda</taxon>
        <taxon>Chromadorea</taxon>
        <taxon>Rhabditida</taxon>
        <taxon>Spirurina</taxon>
        <taxon>Spiruromorpha</taxon>
        <taxon>Filarioidea</taxon>
        <taxon>Onchocercidae</taxon>
        <taxon>Wuchereria</taxon>
    </lineage>
</organism>
<evidence type="ECO:0000313" key="1">
    <source>
        <dbReference type="EMBL" id="EJW85197.1"/>
    </source>
</evidence>
<evidence type="ECO:0000313" key="2">
    <source>
        <dbReference type="Proteomes" id="UP000004810"/>
    </source>
</evidence>
<gene>
    <name evidence="1" type="ORF">WUBG_03893</name>
</gene>
<dbReference type="EMBL" id="ADBV01001267">
    <property type="protein sequence ID" value="EJW85197.1"/>
    <property type="molecule type" value="Genomic_DNA"/>
</dbReference>
<sequence>MASKTRRLCTFCNKDSWNNEYPTFSSFKKRMERLKENNASPSCVQDNQAIAEESVHVSIPKAFITLFHTKYTDNEQPLEKIKEKTSLTKTISPIIKQWNRK</sequence>
<accession>J9F6P7</accession>
<protein>
    <submittedName>
        <fullName evidence="1">Uncharacterized protein</fullName>
    </submittedName>
</protein>